<feature type="transmembrane region" description="Helical" evidence="1">
    <location>
        <begin position="98"/>
        <end position="123"/>
    </location>
</feature>
<comment type="caution">
    <text evidence="2">The sequence shown here is derived from an EMBL/GenBank/DDBJ whole genome shotgun (WGS) entry which is preliminary data.</text>
</comment>
<dbReference type="InterPro" id="IPR016833">
    <property type="entry name" value="Put_Na-Bile_cotransptr"/>
</dbReference>
<dbReference type="PANTHER" id="PTHR18640:SF5">
    <property type="entry name" value="SODIUM_BILE ACID COTRANSPORTER 7"/>
    <property type="match status" value="1"/>
</dbReference>
<reference evidence="2 3" key="1">
    <citation type="submission" date="2018-06" db="EMBL/GenBank/DDBJ databases">
        <title>Whole genome sequencing of four bacterial strains from South Shetland trench revealing bio-synthetic gene clusters.</title>
        <authorList>
            <person name="Abdel-Mageed W.M."/>
            <person name="Lehri B."/>
            <person name="Jarmusch S.A."/>
            <person name="Miranda K."/>
            <person name="Goodfellow M."/>
            <person name="Jaspars M."/>
            <person name="Karlyshev A.V."/>
        </authorList>
    </citation>
    <scope>NUCLEOTIDE SEQUENCE [LARGE SCALE GENOMIC DNA]</scope>
    <source>
        <strain evidence="2 3">SST1</strain>
    </source>
</reference>
<dbReference type="RefSeq" id="WP_069390147.1">
    <property type="nucleotide sequence ID" value="NZ_JBITVM010000008.1"/>
</dbReference>
<protein>
    <submittedName>
        <fullName evidence="2">Bile acid:sodium symporter</fullName>
    </submittedName>
</protein>
<feature type="transmembrane region" description="Helical" evidence="1">
    <location>
        <begin position="12"/>
        <end position="29"/>
    </location>
</feature>
<proteinExistence type="predicted"/>
<dbReference type="PIRSF" id="PIRSF026166">
    <property type="entry name" value="UCP026166"/>
    <property type="match status" value="1"/>
</dbReference>
<keyword evidence="1" id="KW-0812">Transmembrane</keyword>
<dbReference type="Pfam" id="PF13593">
    <property type="entry name" value="SBF_like"/>
    <property type="match status" value="1"/>
</dbReference>
<keyword evidence="1" id="KW-0472">Membrane</keyword>
<evidence type="ECO:0000313" key="3">
    <source>
        <dbReference type="Proteomes" id="UP000252187"/>
    </source>
</evidence>
<dbReference type="STRING" id="37915.A2U19_10915"/>
<organism evidence="2 3">
    <name type="scientific">Dietzia maris</name>
    <dbReference type="NCBI Taxonomy" id="37915"/>
    <lineage>
        <taxon>Bacteria</taxon>
        <taxon>Bacillati</taxon>
        <taxon>Actinomycetota</taxon>
        <taxon>Actinomycetes</taxon>
        <taxon>Mycobacteriales</taxon>
        <taxon>Dietziaceae</taxon>
        <taxon>Dietzia</taxon>
    </lineage>
</organism>
<feature type="transmembrane region" description="Helical" evidence="1">
    <location>
        <begin position="232"/>
        <end position="253"/>
    </location>
</feature>
<dbReference type="GO" id="GO:0005886">
    <property type="term" value="C:plasma membrane"/>
    <property type="evidence" value="ECO:0007669"/>
    <property type="project" value="TreeGrafter"/>
</dbReference>
<feature type="transmembrane region" description="Helical" evidence="1">
    <location>
        <begin position="274"/>
        <end position="300"/>
    </location>
</feature>
<dbReference type="PANTHER" id="PTHR18640">
    <property type="entry name" value="SOLUTE CARRIER FAMILY 10 MEMBER 7"/>
    <property type="match status" value="1"/>
</dbReference>
<dbReference type="InterPro" id="IPR038770">
    <property type="entry name" value="Na+/solute_symporter_sf"/>
</dbReference>
<dbReference type="AlphaFoldDB" id="A0A365P827"/>
<name>A0A365P827_9ACTN</name>
<dbReference type="EMBL" id="QNTT01000049">
    <property type="protein sequence ID" value="RBA32348.1"/>
    <property type="molecule type" value="Genomic_DNA"/>
</dbReference>
<sequence>MGILRRLRIEPFILAILAAVVVAAFLPATGGAADALDWVTTIGIAVLFFLYGARLEPRELVVGLTHWRLHSVVLASTYLLFPLLGLLGQWLLTPVLGASLAAGFLFLTLVPSTVQSSITFVAIARGHVSAAVVSASVSNLLGVVITPLLVFALMTTDGSVVITWNSVGTIALQLLLPFVVGQLLRTWVLPVIRRIKRIALFDKTVIVLVVYAAFSDGVADGIWSTIGVGELAWLIVACCVLLAVVLGLTELASRALGFEDRDKRVVQFCGSKKSLATGLPMAAVLFVGQPIGLLVLPLMLFHQIQLIVCAWLAGRYGRAADTGTDADTDRGAGA</sequence>
<feature type="transmembrane region" description="Helical" evidence="1">
    <location>
        <begin position="161"/>
        <end position="184"/>
    </location>
</feature>
<feature type="transmembrane region" description="Helical" evidence="1">
    <location>
        <begin position="72"/>
        <end position="92"/>
    </location>
</feature>
<gene>
    <name evidence="2" type="ORF">DQ226_14415</name>
</gene>
<feature type="transmembrane region" description="Helical" evidence="1">
    <location>
        <begin position="35"/>
        <end position="52"/>
    </location>
</feature>
<dbReference type="Gene3D" id="1.20.1530.20">
    <property type="match status" value="1"/>
</dbReference>
<evidence type="ECO:0000256" key="1">
    <source>
        <dbReference type="SAM" id="Phobius"/>
    </source>
</evidence>
<evidence type="ECO:0000313" key="2">
    <source>
        <dbReference type="EMBL" id="RBA32348.1"/>
    </source>
</evidence>
<feature type="transmembrane region" description="Helical" evidence="1">
    <location>
        <begin position="205"/>
        <end position="226"/>
    </location>
</feature>
<feature type="transmembrane region" description="Helical" evidence="1">
    <location>
        <begin position="130"/>
        <end position="155"/>
    </location>
</feature>
<accession>A0A365P827</accession>
<keyword evidence="1" id="KW-1133">Transmembrane helix</keyword>
<dbReference type="Proteomes" id="UP000252187">
    <property type="component" value="Unassembled WGS sequence"/>
</dbReference>